<feature type="compositionally biased region" description="Low complexity" evidence="1">
    <location>
        <begin position="93"/>
        <end position="119"/>
    </location>
</feature>
<dbReference type="Proteomes" id="UP001304895">
    <property type="component" value="Unassembled WGS sequence"/>
</dbReference>
<dbReference type="AlphaFoldDB" id="A0AAN6UQ34"/>
<protein>
    <submittedName>
        <fullName evidence="2">Uncharacterized protein</fullName>
    </submittedName>
</protein>
<comment type="caution">
    <text evidence="2">The sequence shown here is derived from an EMBL/GenBank/DDBJ whole genome shotgun (WGS) entry which is preliminary data.</text>
</comment>
<reference evidence="2" key="2">
    <citation type="submission" date="2023-05" db="EMBL/GenBank/DDBJ databases">
        <authorList>
            <consortium name="Lawrence Berkeley National Laboratory"/>
            <person name="Steindorff A."/>
            <person name="Hensen N."/>
            <person name="Bonometti L."/>
            <person name="Westerberg I."/>
            <person name="Brannstrom I.O."/>
            <person name="Guillou S."/>
            <person name="Cros-Aarteil S."/>
            <person name="Calhoun S."/>
            <person name="Haridas S."/>
            <person name="Kuo A."/>
            <person name="Mondo S."/>
            <person name="Pangilinan J."/>
            <person name="Riley R."/>
            <person name="Labutti K."/>
            <person name="Andreopoulos B."/>
            <person name="Lipzen A."/>
            <person name="Chen C."/>
            <person name="Yanf M."/>
            <person name="Daum C."/>
            <person name="Ng V."/>
            <person name="Clum A."/>
            <person name="Ohm R."/>
            <person name="Martin F."/>
            <person name="Silar P."/>
            <person name="Natvig D."/>
            <person name="Lalanne C."/>
            <person name="Gautier V."/>
            <person name="Ament-Velasquez S.L."/>
            <person name="Kruys A."/>
            <person name="Hutchinson M.I."/>
            <person name="Powell A.J."/>
            <person name="Barry K."/>
            <person name="Miller A.N."/>
            <person name="Grigoriev I.V."/>
            <person name="Debuchy R."/>
            <person name="Gladieux P."/>
            <person name="Thoren M.H."/>
            <person name="Johannesson H."/>
        </authorList>
    </citation>
    <scope>NUCLEOTIDE SEQUENCE</scope>
    <source>
        <strain evidence="2">CBS 123565</strain>
    </source>
</reference>
<gene>
    <name evidence="2" type="ORF">BT67DRAFT_190676</name>
</gene>
<dbReference type="EMBL" id="MU853403">
    <property type="protein sequence ID" value="KAK4136780.1"/>
    <property type="molecule type" value="Genomic_DNA"/>
</dbReference>
<feature type="region of interest" description="Disordered" evidence="1">
    <location>
        <begin position="91"/>
        <end position="119"/>
    </location>
</feature>
<evidence type="ECO:0000313" key="3">
    <source>
        <dbReference type="Proteomes" id="UP001304895"/>
    </source>
</evidence>
<evidence type="ECO:0000256" key="1">
    <source>
        <dbReference type="SAM" id="MobiDB-lite"/>
    </source>
</evidence>
<evidence type="ECO:0000313" key="2">
    <source>
        <dbReference type="EMBL" id="KAK4136780.1"/>
    </source>
</evidence>
<keyword evidence="3" id="KW-1185">Reference proteome</keyword>
<organism evidence="2 3">
    <name type="scientific">Trichocladium antarcticum</name>
    <dbReference type="NCBI Taxonomy" id="1450529"/>
    <lineage>
        <taxon>Eukaryota</taxon>
        <taxon>Fungi</taxon>
        <taxon>Dikarya</taxon>
        <taxon>Ascomycota</taxon>
        <taxon>Pezizomycotina</taxon>
        <taxon>Sordariomycetes</taxon>
        <taxon>Sordariomycetidae</taxon>
        <taxon>Sordariales</taxon>
        <taxon>Chaetomiaceae</taxon>
        <taxon>Trichocladium</taxon>
    </lineage>
</organism>
<reference evidence="2" key="1">
    <citation type="journal article" date="2023" name="Mol. Phylogenet. Evol.">
        <title>Genome-scale phylogeny and comparative genomics of the fungal order Sordariales.</title>
        <authorList>
            <person name="Hensen N."/>
            <person name="Bonometti L."/>
            <person name="Westerberg I."/>
            <person name="Brannstrom I.O."/>
            <person name="Guillou S."/>
            <person name="Cros-Aarteil S."/>
            <person name="Calhoun S."/>
            <person name="Haridas S."/>
            <person name="Kuo A."/>
            <person name="Mondo S."/>
            <person name="Pangilinan J."/>
            <person name="Riley R."/>
            <person name="LaButti K."/>
            <person name="Andreopoulos B."/>
            <person name="Lipzen A."/>
            <person name="Chen C."/>
            <person name="Yan M."/>
            <person name="Daum C."/>
            <person name="Ng V."/>
            <person name="Clum A."/>
            <person name="Steindorff A."/>
            <person name="Ohm R.A."/>
            <person name="Martin F."/>
            <person name="Silar P."/>
            <person name="Natvig D.O."/>
            <person name="Lalanne C."/>
            <person name="Gautier V."/>
            <person name="Ament-Velasquez S.L."/>
            <person name="Kruys A."/>
            <person name="Hutchinson M.I."/>
            <person name="Powell A.J."/>
            <person name="Barry K."/>
            <person name="Miller A.N."/>
            <person name="Grigoriev I.V."/>
            <person name="Debuchy R."/>
            <person name="Gladieux P."/>
            <person name="Hiltunen Thoren M."/>
            <person name="Johannesson H."/>
        </authorList>
    </citation>
    <scope>NUCLEOTIDE SEQUENCE</scope>
    <source>
        <strain evidence="2">CBS 123565</strain>
    </source>
</reference>
<sequence>MDACASSHLNRGRDGFFYWSTSAPLRSSPQSARVPKTLFLAPFFFQPFGEKSFRFDKPAVGDPIRGWTTGRHHNSKTHVDPARWFKERETPPRFRGTRTSPGTGRRLLGARSGSGATAGALTEKQEHTICGMYPYGAPGGGCSAEETGTKTVGNIVCVFRGQSHPVVT</sequence>
<name>A0AAN6UQ34_9PEZI</name>
<accession>A0AAN6UQ34</accession>
<proteinExistence type="predicted"/>